<dbReference type="STRING" id="405564.SAMN04487905_1227"/>
<evidence type="ECO:0000259" key="2">
    <source>
        <dbReference type="Pfam" id="PF20248"/>
    </source>
</evidence>
<dbReference type="Pfam" id="PF20248">
    <property type="entry name" value="DUF6603"/>
    <property type="match status" value="1"/>
</dbReference>
<reference evidence="4" key="1">
    <citation type="submission" date="2016-10" db="EMBL/GenBank/DDBJ databases">
        <authorList>
            <person name="Varghese N."/>
            <person name="Submissions S."/>
        </authorList>
    </citation>
    <scope>NUCLEOTIDE SEQUENCE [LARGE SCALE GENOMIC DNA]</scope>
    <source>
        <strain evidence="4">DSM 46732</strain>
    </source>
</reference>
<evidence type="ECO:0000313" key="4">
    <source>
        <dbReference type="Proteomes" id="UP000199497"/>
    </source>
</evidence>
<dbReference type="RefSeq" id="WP_092604650.1">
    <property type="nucleotide sequence ID" value="NZ_FNJR01000022.1"/>
</dbReference>
<gene>
    <name evidence="3" type="ORF">SAMN04487905_1227</name>
</gene>
<evidence type="ECO:0000256" key="1">
    <source>
        <dbReference type="SAM" id="MobiDB-lite"/>
    </source>
</evidence>
<accession>A0A1H0X1L4</accession>
<evidence type="ECO:0000313" key="3">
    <source>
        <dbReference type="EMBL" id="SDP96858.1"/>
    </source>
</evidence>
<feature type="region of interest" description="Disordered" evidence="1">
    <location>
        <begin position="1387"/>
        <end position="1409"/>
    </location>
</feature>
<name>A0A1H0X1L4_9ACTN</name>
<proteinExistence type="predicted"/>
<sequence>MLTVSQLKTRAETAQQNSKPLEVLAAEWDGTPLTTLFNQHFANGKLVLGNVRVTTTNAAITVTGAVSLPKMTASLTAEAVFTRNGEQIKGINLAVTLNAGNWSIDSGGFVASLDFLRKAGGTGAAAFCDKAFLLLWAGTGKAESDAAIAWAQVELSVFGKSVRLDLVRVGALYALTATSSQLGVPLNDGLKSLRRLPFVGTPENGETAWQLPSGLTPSGPKIQDIRIVVDSTKKTVRSAVVTVSLGVGWKVVDGHLEISQANASVSVLPKALGKSVISLSLTGTAVLPSLGHLAVDVAVSLPDLRLSGKFRANTPQPISGEAAARLTELGIAQPKSASGALWADLKRDRTSFGLWLALAGTWQLDLGGGKKITISDSGVEFHRRGGTWALAVRGVAAIDDKSLHFDASAQADKTVPWRLRGEVHGLAFSGFATWLKNQLDVDVPDAISRLALREVALVVEVTQQTRRAAFACAAEFPVGSAMGELAVTIGVGASKRSGAFNAGAVLTVERPDGERSMRLRGRVVKENDEVRFRVDWTVSRSGFSLAELAKLLGVELPAELAQLVPVINSACLVHRRDTKRKKSSLAFVLKTSKTETVFASVTHDTKSASALVAQAAVDLSMSALPVVGPQIPPGAARLRGIGAVRVSDLLKPNDPLRKALTAVLVNSRVTLPEAAWQAEVTVGLDVELAGKLQSFLIPFKSHPRELSGGQVEEYTSDGLEPADVVLAPRDVPERTDMPPTTVVWTKVDRTIGPLRMARVGLGYSTGTVWLLIDAAVSLGGVTFQAHGLGLGVGIKEPHPVTGALDGLGLAWSQGPVQVSGAVLRRAAPKPYTLMLAGGFTVRTPRIAVAAAGAYFDGPRGVSFFLFGEGTGLKIGTPPVFVEGLCGGFGYNSAVAVPAVDQIGDHPMVAGLTDPSKFPVKDGPLKILESLGRVVRPQPGEIWLAAGIDLTAFEFVKARILLALQFGSDFTLMMLGLATARFPKDPRGGSGAVVKPIAQLGLAVRALYRSSTGELSLSGGFTRDSYLLHPDCRVEGDFALCTWVGPSPHTGDFVVTFGGYHPKYRAPKHYPVARRIGVRWAVNAETQIRAAWYAALTPAAFMFGGELHVDFNASIAHAWLDAKLDALIQWQPFSFEVALGLRAGAELRKGFNPRVEVGVDLTVWGPPTGGVAVVHPPIGPDFHIRFGASDRPARARWLGWADFHDKALAKQQVRLVPTHGLLSEQRSTPGTQPEKWSLAQGGFTLELRAPTPITDAKVSTSVSQTTSLGLSNGGKAHIRPMGSTQLSATHTITLHRKTNGQDEVVNPVPVGGSKWTFEAIKLAVPASLWGEPLDKPSAVPDVGPGKELLLSRLVGVRMIAPPPKFGGTRGTVSPEDFGIKEITGDKPALPVKSGAAQKGPKPTRPGTVRTTLSTGLAGTLNDRSALHGVLKAHGLLPTGLADTAAALPDCAARAWSYLAADPMIVQTGQ</sequence>
<dbReference type="InterPro" id="IPR046538">
    <property type="entry name" value="DUF6603"/>
</dbReference>
<dbReference type="Proteomes" id="UP000199497">
    <property type="component" value="Unassembled WGS sequence"/>
</dbReference>
<dbReference type="OrthoDB" id="535891at2"/>
<dbReference type="EMBL" id="FNJR01000022">
    <property type="protein sequence ID" value="SDP96858.1"/>
    <property type="molecule type" value="Genomic_DNA"/>
</dbReference>
<feature type="domain" description="DUF6603" evidence="2">
    <location>
        <begin position="747"/>
        <end position="1244"/>
    </location>
</feature>
<protein>
    <recommendedName>
        <fullName evidence="2">DUF6603 domain-containing protein</fullName>
    </recommendedName>
</protein>
<organism evidence="3 4">
    <name type="scientific">Actinopolyspora xinjiangensis</name>
    <dbReference type="NCBI Taxonomy" id="405564"/>
    <lineage>
        <taxon>Bacteria</taxon>
        <taxon>Bacillati</taxon>
        <taxon>Actinomycetota</taxon>
        <taxon>Actinomycetes</taxon>
        <taxon>Actinopolysporales</taxon>
        <taxon>Actinopolysporaceae</taxon>
        <taxon>Actinopolyspora</taxon>
    </lineage>
</organism>
<keyword evidence="4" id="KW-1185">Reference proteome</keyword>